<dbReference type="Gene3D" id="3.40.50.970">
    <property type="match status" value="1"/>
</dbReference>
<dbReference type="InterPro" id="IPR029061">
    <property type="entry name" value="THDP-binding"/>
</dbReference>
<organism evidence="5">
    <name type="scientific">marine sediment metagenome</name>
    <dbReference type="NCBI Taxonomy" id="412755"/>
    <lineage>
        <taxon>unclassified sequences</taxon>
        <taxon>metagenomes</taxon>
        <taxon>ecological metagenomes</taxon>
    </lineage>
</organism>
<evidence type="ECO:0000256" key="2">
    <source>
        <dbReference type="ARBA" id="ARBA00007131"/>
    </source>
</evidence>
<accession>X0V3R6</accession>
<dbReference type="Pfam" id="PF00456">
    <property type="entry name" value="Transketolase_N"/>
    <property type="match status" value="1"/>
</dbReference>
<protein>
    <recommendedName>
        <fullName evidence="4">Transketolase N-terminal domain-containing protein</fullName>
    </recommendedName>
</protein>
<reference evidence="5" key="1">
    <citation type="journal article" date="2014" name="Front. Microbiol.">
        <title>High frequency of phylogenetically diverse reductive dehalogenase-homologous genes in deep subseafloor sedimentary metagenomes.</title>
        <authorList>
            <person name="Kawai M."/>
            <person name="Futagami T."/>
            <person name="Toyoda A."/>
            <person name="Takaki Y."/>
            <person name="Nishi S."/>
            <person name="Hori S."/>
            <person name="Arai W."/>
            <person name="Tsubouchi T."/>
            <person name="Morono Y."/>
            <person name="Uchiyama I."/>
            <person name="Ito T."/>
            <person name="Fujiyama A."/>
            <person name="Inagaki F."/>
            <person name="Takami H."/>
        </authorList>
    </citation>
    <scope>NUCLEOTIDE SEQUENCE</scope>
    <source>
        <strain evidence="5">Expedition CK06-06</strain>
    </source>
</reference>
<comment type="similarity">
    <text evidence="2">Belongs to the transketolase family.</text>
</comment>
<dbReference type="EMBL" id="BARS01028329">
    <property type="protein sequence ID" value="GAG07158.1"/>
    <property type="molecule type" value="Genomic_DNA"/>
</dbReference>
<evidence type="ECO:0000313" key="5">
    <source>
        <dbReference type="EMBL" id="GAG07158.1"/>
    </source>
</evidence>
<dbReference type="PANTHER" id="PTHR47514">
    <property type="entry name" value="TRANSKETOLASE N-TERMINAL SECTION-RELATED"/>
    <property type="match status" value="1"/>
</dbReference>
<feature type="domain" description="Transketolase N-terminal" evidence="4">
    <location>
        <begin position="4"/>
        <end position="251"/>
    </location>
</feature>
<gene>
    <name evidence="5" type="ORF">S01H1_44411</name>
</gene>
<sequence length="264" mass="29664">KARAIRRDIIRMLVKAGSGHPAGSLGMTDVFTALYFSIMNHDPKKPNWKERDRLILSNGHICPARYAAMAHAGYFPISELKTLRKLGSRLQGHPERTKLLGIESTSGPIGSGLAQAAGYAYAARMDDKRFRVFCITSDGEHDEGNHWEAVLFAGKYKLSNMTVFLDRNNIQSDGRTEDILPLEPLREKYMAFNWHVIGVDGHNMEEIINAVSRARAMYEKPTMIIARTIPGKGVSFMENLPEWHSKVPSKEEAKKALDELRGKK</sequence>
<evidence type="ECO:0000259" key="4">
    <source>
        <dbReference type="Pfam" id="PF00456"/>
    </source>
</evidence>
<proteinExistence type="inferred from homology"/>
<feature type="non-terminal residue" evidence="5">
    <location>
        <position position="1"/>
    </location>
</feature>
<dbReference type="AlphaFoldDB" id="X0V3R6"/>
<keyword evidence="3" id="KW-0786">Thiamine pyrophosphate</keyword>
<evidence type="ECO:0000256" key="1">
    <source>
        <dbReference type="ARBA" id="ARBA00001964"/>
    </source>
</evidence>
<evidence type="ECO:0000256" key="3">
    <source>
        <dbReference type="ARBA" id="ARBA00023052"/>
    </source>
</evidence>
<comment type="caution">
    <text evidence="5">The sequence shown here is derived from an EMBL/GenBank/DDBJ whole genome shotgun (WGS) entry which is preliminary data.</text>
</comment>
<dbReference type="PANTHER" id="PTHR47514:SF1">
    <property type="entry name" value="TRANSKETOLASE N-TERMINAL SECTION-RELATED"/>
    <property type="match status" value="1"/>
</dbReference>
<dbReference type="InterPro" id="IPR005474">
    <property type="entry name" value="Transketolase_N"/>
</dbReference>
<feature type="non-terminal residue" evidence="5">
    <location>
        <position position="264"/>
    </location>
</feature>
<comment type="cofactor">
    <cofactor evidence="1">
        <name>thiamine diphosphate</name>
        <dbReference type="ChEBI" id="CHEBI:58937"/>
    </cofactor>
</comment>
<dbReference type="CDD" id="cd02012">
    <property type="entry name" value="TPP_TK"/>
    <property type="match status" value="1"/>
</dbReference>
<name>X0V3R6_9ZZZZ</name>
<dbReference type="SUPFAM" id="SSF52518">
    <property type="entry name" value="Thiamin diphosphate-binding fold (THDP-binding)"/>
    <property type="match status" value="1"/>
</dbReference>